<feature type="compositionally biased region" description="Basic residues" evidence="1">
    <location>
        <begin position="549"/>
        <end position="559"/>
    </location>
</feature>
<dbReference type="InterPro" id="IPR036570">
    <property type="entry name" value="HORMA_dom_sf"/>
</dbReference>
<feature type="region of interest" description="Disordered" evidence="1">
    <location>
        <begin position="376"/>
        <end position="409"/>
    </location>
</feature>
<organism evidence="3 5">
    <name type="scientific">Bursaphelenchus xylophilus</name>
    <name type="common">Pinewood nematode worm</name>
    <name type="synonym">Aphelenchoides xylophilus</name>
    <dbReference type="NCBI Taxonomy" id="6326"/>
    <lineage>
        <taxon>Eukaryota</taxon>
        <taxon>Metazoa</taxon>
        <taxon>Ecdysozoa</taxon>
        <taxon>Nematoda</taxon>
        <taxon>Chromadorea</taxon>
        <taxon>Rhabditida</taxon>
        <taxon>Tylenchina</taxon>
        <taxon>Tylenchomorpha</taxon>
        <taxon>Aphelenchoidea</taxon>
        <taxon>Aphelenchoididae</taxon>
        <taxon>Bursaphelenchus</taxon>
    </lineage>
</organism>
<proteinExistence type="predicted"/>
<protein>
    <submittedName>
        <fullName evidence="2">(pine wood nematode) hypothetical protein</fullName>
    </submittedName>
</protein>
<keyword evidence="4" id="KW-1185">Reference proteome</keyword>
<dbReference type="AlphaFoldDB" id="A0A1I7RI80"/>
<feature type="compositionally biased region" description="Basic and acidic residues" evidence="1">
    <location>
        <begin position="498"/>
        <end position="510"/>
    </location>
</feature>
<dbReference type="Proteomes" id="UP000582659">
    <property type="component" value="Unassembled WGS sequence"/>
</dbReference>
<evidence type="ECO:0000313" key="4">
    <source>
        <dbReference type="Proteomes" id="UP000659654"/>
    </source>
</evidence>
<dbReference type="OrthoDB" id="10600245at2759"/>
<feature type="compositionally biased region" description="Acidic residues" evidence="1">
    <location>
        <begin position="443"/>
        <end position="457"/>
    </location>
</feature>
<dbReference type="Proteomes" id="UP000095284">
    <property type="component" value="Unplaced"/>
</dbReference>
<evidence type="ECO:0000256" key="1">
    <source>
        <dbReference type="SAM" id="MobiDB-lite"/>
    </source>
</evidence>
<reference evidence="5" key="1">
    <citation type="submission" date="2016-11" db="UniProtKB">
        <authorList>
            <consortium name="WormBaseParasite"/>
        </authorList>
    </citation>
    <scope>IDENTIFICATION</scope>
</reference>
<feature type="compositionally biased region" description="Polar residues" evidence="1">
    <location>
        <begin position="429"/>
        <end position="442"/>
    </location>
</feature>
<evidence type="ECO:0000313" key="5">
    <source>
        <dbReference type="WBParaSite" id="BXY_0040900.1"/>
    </source>
</evidence>
<accession>A0A1I7RI80</accession>
<feature type="compositionally biased region" description="Basic residues" evidence="1">
    <location>
        <begin position="527"/>
        <end position="536"/>
    </location>
</feature>
<dbReference type="WBParaSite" id="BXY_0040900.1">
    <property type="protein sequence ID" value="BXY_0040900.1"/>
    <property type="gene ID" value="BXY_0040900"/>
</dbReference>
<feature type="compositionally biased region" description="Polar residues" evidence="1">
    <location>
        <begin position="290"/>
        <end position="305"/>
    </location>
</feature>
<evidence type="ECO:0000313" key="3">
    <source>
        <dbReference type="Proteomes" id="UP000095284"/>
    </source>
</evidence>
<gene>
    <name evidence="2" type="ORF">BXYJ_LOCUS8731</name>
</gene>
<name>A0A1I7RI80_BURXY</name>
<dbReference type="EMBL" id="CAJFCV020000004">
    <property type="protein sequence ID" value="CAG9115094.1"/>
    <property type="molecule type" value="Genomic_DNA"/>
</dbReference>
<dbReference type="EMBL" id="CAJFDI010000004">
    <property type="protein sequence ID" value="CAD5225810.1"/>
    <property type="molecule type" value="Genomic_DNA"/>
</dbReference>
<feature type="region of interest" description="Disordered" evidence="1">
    <location>
        <begin position="251"/>
        <end position="358"/>
    </location>
</feature>
<reference evidence="2" key="2">
    <citation type="submission" date="2020-09" db="EMBL/GenBank/DDBJ databases">
        <authorList>
            <person name="Kikuchi T."/>
        </authorList>
    </citation>
    <scope>NUCLEOTIDE SEQUENCE</scope>
    <source>
        <strain evidence="2">Ka4C1</strain>
    </source>
</reference>
<evidence type="ECO:0000313" key="2">
    <source>
        <dbReference type="EMBL" id="CAD5225810.1"/>
    </source>
</evidence>
<feature type="region of interest" description="Disordered" evidence="1">
    <location>
        <begin position="429"/>
        <end position="559"/>
    </location>
</feature>
<feature type="compositionally biased region" description="Basic and acidic residues" evidence="1">
    <location>
        <begin position="306"/>
        <end position="318"/>
    </location>
</feature>
<dbReference type="Proteomes" id="UP000659654">
    <property type="component" value="Unassembled WGS sequence"/>
</dbReference>
<sequence>MPKHSSNPYLKGWETFFDTYIHNKVRSKEARVKVMARFSTLVMTQYIKHRGLLPPTMFVEQPIHNLILYKFDQCHLSVNEVRPYLTAAEKYIEDKTLKAFKFLCYDENDIIVEEFILAFTYDKGNTTCHFNLGSEEKVITFDNLDFKGFIKALTYNIQMVQKFCSNLDRIEVHKRRFRASFNTEPGDSSTVFNQTARALNYAQNIKLYDLGPSSFGNVGSAVLMKTSFLRSQGLFKTIEADCRRETTKILADNAVYESSDDATSPQREEPPPEAGGQPRSPSPDLAPQPFSRSQTLLPPSPSEFQESLRRTPERRQDSFHGLNESFSFQPDPEMTRTQAPGLSGIPESGPLPPSQGKTLIESVEEAVNEMGELQMNSQVLSQSVAPTPSNPPTATPTSTQPFRSKPASQAPLIMYRVFGTEAFYMENETYSSIDDSGSGNTSVDEETEGNGDPEDSGVEGGDVSQEEQVGQGDGSFESDQGSENLEVSGEQMDVDVVEETRIPETTEDTTRLSNLRPIFESTPIARRSTRSSGKRKTYIEDEEEEESPKKKKGGRRARK</sequence>
<dbReference type="Gene3D" id="3.30.900.10">
    <property type="entry name" value="HORMA domain"/>
    <property type="match status" value="1"/>
</dbReference>